<dbReference type="InterPro" id="IPR025855">
    <property type="entry name" value="Replic_Relax"/>
</dbReference>
<dbReference type="AlphaFoldDB" id="A0A0N7F452"/>
<proteinExistence type="predicted"/>
<evidence type="ECO:0000313" key="3">
    <source>
        <dbReference type="Proteomes" id="UP000063699"/>
    </source>
</evidence>
<reference evidence="2 3" key="1">
    <citation type="submission" date="2015-07" db="EMBL/GenBank/DDBJ databases">
        <title>Genome sequencing of Kibdelosporangium phytohabitans.</title>
        <authorList>
            <person name="Qin S."/>
            <person name="Xing K."/>
        </authorList>
    </citation>
    <scope>NUCLEOTIDE SEQUENCE [LARGE SCALE GENOMIC DNA]</scope>
    <source>
        <strain evidence="2 3">KLBMP1111</strain>
    </source>
</reference>
<sequence>MFAFRRRRQHGAVTETRYALGYPGKRLIAARRAQKPPTPKEYAKALERLTVWPKLDHQLGVNDFFCALASHRHRDHGSDHGALTQWWSEQRCVNFFWTNRNGYSAQLRPDGYGCWEEHGRTVRFFLTHDTGSESLSVVTRKIADYSAYPTDRFGILLLSVRSTKREVALRAALDRALAGRDPGFVIATAGRDHGHPDGPARRDRGDIPKASALASCPSPSAKSIVFWHI</sequence>
<dbReference type="EMBL" id="CP012752">
    <property type="protein sequence ID" value="ALG10463.1"/>
    <property type="molecule type" value="Genomic_DNA"/>
</dbReference>
<name>A0A0N7F452_9PSEU</name>
<dbReference type="Proteomes" id="UP000063699">
    <property type="component" value="Chromosome"/>
</dbReference>
<feature type="region of interest" description="Disordered" evidence="1">
    <location>
        <begin position="188"/>
        <end position="211"/>
    </location>
</feature>
<feature type="compositionally biased region" description="Basic and acidic residues" evidence="1">
    <location>
        <begin position="190"/>
        <end position="207"/>
    </location>
</feature>
<dbReference type="KEGG" id="kphy:AOZ06_29395"/>
<evidence type="ECO:0000313" key="2">
    <source>
        <dbReference type="EMBL" id="ALG10463.1"/>
    </source>
</evidence>
<dbReference type="Pfam" id="PF13814">
    <property type="entry name" value="Replic_Relax"/>
    <property type="match status" value="1"/>
</dbReference>
<accession>A0A0N7F452</accession>
<gene>
    <name evidence="2" type="ORF">AOZ06_29395</name>
</gene>
<organism evidence="2 3">
    <name type="scientific">Kibdelosporangium phytohabitans</name>
    <dbReference type="NCBI Taxonomy" id="860235"/>
    <lineage>
        <taxon>Bacteria</taxon>
        <taxon>Bacillati</taxon>
        <taxon>Actinomycetota</taxon>
        <taxon>Actinomycetes</taxon>
        <taxon>Pseudonocardiales</taxon>
        <taxon>Pseudonocardiaceae</taxon>
        <taxon>Kibdelosporangium</taxon>
    </lineage>
</organism>
<protein>
    <submittedName>
        <fullName evidence="2">Uncharacterized protein</fullName>
    </submittedName>
</protein>
<evidence type="ECO:0000256" key="1">
    <source>
        <dbReference type="SAM" id="MobiDB-lite"/>
    </source>
</evidence>
<keyword evidence="3" id="KW-1185">Reference proteome</keyword>